<dbReference type="InterPro" id="IPR004358">
    <property type="entry name" value="Sig_transdc_His_kin-like_C"/>
</dbReference>
<feature type="transmembrane region" description="Helical" evidence="10">
    <location>
        <begin position="7"/>
        <end position="30"/>
    </location>
</feature>
<dbReference type="SMART" id="SM00387">
    <property type="entry name" value="HATPase_c"/>
    <property type="match status" value="1"/>
</dbReference>
<dbReference type="InterPro" id="IPR036890">
    <property type="entry name" value="HATPase_C_sf"/>
</dbReference>
<evidence type="ECO:0000256" key="2">
    <source>
        <dbReference type="ARBA" id="ARBA00004370"/>
    </source>
</evidence>
<feature type="transmembrane region" description="Helical" evidence="10">
    <location>
        <begin position="148"/>
        <end position="170"/>
    </location>
</feature>
<dbReference type="PANTHER" id="PTHR45453">
    <property type="entry name" value="PHOSPHATE REGULON SENSOR PROTEIN PHOR"/>
    <property type="match status" value="1"/>
</dbReference>
<evidence type="ECO:0000256" key="1">
    <source>
        <dbReference type="ARBA" id="ARBA00000085"/>
    </source>
</evidence>
<feature type="domain" description="Histidine kinase" evidence="11">
    <location>
        <begin position="232"/>
        <end position="447"/>
    </location>
</feature>
<reference evidence="12 13" key="1">
    <citation type="submission" date="2020-08" db="EMBL/GenBank/DDBJ databases">
        <title>Genome public.</title>
        <authorList>
            <person name="Liu C."/>
            <person name="Sun Q."/>
        </authorList>
    </citation>
    <scope>NUCLEOTIDE SEQUENCE [LARGE SCALE GENOMIC DNA]</scope>
    <source>
        <strain evidence="12 13">3_YM_SP_D4_24.mj</strain>
    </source>
</reference>
<dbReference type="Pfam" id="PF16736">
    <property type="entry name" value="sCache_like"/>
    <property type="match status" value="1"/>
</dbReference>
<keyword evidence="10" id="KW-0472">Membrane</keyword>
<name>A0ABR7PFC4_9FIRM</name>
<dbReference type="PROSITE" id="PS50109">
    <property type="entry name" value="HIS_KIN"/>
    <property type="match status" value="1"/>
</dbReference>
<dbReference type="InterPro" id="IPR005467">
    <property type="entry name" value="His_kinase_dom"/>
</dbReference>
<keyword evidence="4" id="KW-0597">Phosphoprotein</keyword>
<evidence type="ECO:0000313" key="13">
    <source>
        <dbReference type="Proteomes" id="UP000661649"/>
    </source>
</evidence>
<proteinExistence type="predicted"/>
<evidence type="ECO:0000256" key="10">
    <source>
        <dbReference type="SAM" id="Phobius"/>
    </source>
</evidence>
<keyword evidence="12" id="KW-0067">ATP-binding</keyword>
<keyword evidence="7" id="KW-0902">Two-component regulatory system</keyword>
<feature type="coiled-coil region" evidence="8">
    <location>
        <begin position="202"/>
        <end position="232"/>
    </location>
</feature>
<feature type="compositionally biased region" description="Basic and acidic residues" evidence="9">
    <location>
        <begin position="93"/>
        <end position="104"/>
    </location>
</feature>
<keyword evidence="6" id="KW-0418">Kinase</keyword>
<dbReference type="RefSeq" id="WP_117457168.1">
    <property type="nucleotide sequence ID" value="NZ_JACRTP010000012.1"/>
</dbReference>
<accession>A0ABR7PFC4</accession>
<dbReference type="InterPro" id="IPR031967">
    <property type="entry name" value="PhoR_single_Cache-like_dom"/>
</dbReference>
<dbReference type="CDD" id="cd00075">
    <property type="entry name" value="HATPase"/>
    <property type="match status" value="1"/>
</dbReference>
<dbReference type="InterPro" id="IPR003661">
    <property type="entry name" value="HisK_dim/P_dom"/>
</dbReference>
<keyword evidence="12" id="KW-0547">Nucleotide-binding</keyword>
<gene>
    <name evidence="12" type="ORF">H8712_15785</name>
</gene>
<evidence type="ECO:0000256" key="6">
    <source>
        <dbReference type="ARBA" id="ARBA00022777"/>
    </source>
</evidence>
<evidence type="ECO:0000256" key="3">
    <source>
        <dbReference type="ARBA" id="ARBA00012438"/>
    </source>
</evidence>
<evidence type="ECO:0000256" key="8">
    <source>
        <dbReference type="SAM" id="Coils"/>
    </source>
</evidence>
<dbReference type="Pfam" id="PF00512">
    <property type="entry name" value="HisKA"/>
    <property type="match status" value="1"/>
</dbReference>
<sequence>MRKRILNYVGFMIILSMVLTFVSASVIMYVKTNEWMEQDVRNEAQYVRLLLEQTTDSGWEEQAGTLTTSRITILNEDGTVQYDSEEDSATMGNHKDRPEVKQAMEEGEGETVRFSETLSKKTFYYALRLDDGRLVRVAKTTDSVFQTMFSGLFLMGILLIVILAFAFLLVEKQTSKLIKPINQLDLEEPLSSVAYEELRPLLVRIDDQNHQLKQQLEELKKAEEVRKEFSANVSHELKTPLMSISGYAEIMKNNMVPPDKVPDFAGRIYEEASRLTNLVQDIIEISKLDEGISMPFELVDVSELAEEIGTTLLVEAEKRKIKLSVEAEKQTIVNGVRHILYEMMYNVADNAIKYNHEGGYVKVKVKKNQNQVQISIEDNGIGIKKEEQERIFERFYRVDKSHSKKTGGTGLGLSIVKHGAILHDARIEIDSEPERGTKIILILKKADVHQK</sequence>
<evidence type="ECO:0000256" key="9">
    <source>
        <dbReference type="SAM" id="MobiDB-lite"/>
    </source>
</evidence>
<dbReference type="Gene3D" id="3.30.450.20">
    <property type="entry name" value="PAS domain"/>
    <property type="match status" value="1"/>
</dbReference>
<dbReference type="EMBL" id="JACRTP010000012">
    <property type="protein sequence ID" value="MBC8630039.1"/>
    <property type="molecule type" value="Genomic_DNA"/>
</dbReference>
<comment type="catalytic activity">
    <reaction evidence="1">
        <text>ATP + protein L-histidine = ADP + protein N-phospho-L-histidine.</text>
        <dbReference type="EC" id="2.7.13.3"/>
    </reaction>
</comment>
<dbReference type="InterPro" id="IPR036097">
    <property type="entry name" value="HisK_dim/P_sf"/>
</dbReference>
<protein>
    <recommendedName>
        <fullName evidence="3">histidine kinase</fullName>
        <ecNumber evidence="3">2.7.13.3</ecNumber>
    </recommendedName>
</protein>
<dbReference type="InterPro" id="IPR003594">
    <property type="entry name" value="HATPase_dom"/>
</dbReference>
<keyword evidence="10" id="KW-1133">Transmembrane helix</keyword>
<dbReference type="SMART" id="SM00388">
    <property type="entry name" value="HisKA"/>
    <property type="match status" value="1"/>
</dbReference>
<dbReference type="GO" id="GO:0005524">
    <property type="term" value="F:ATP binding"/>
    <property type="evidence" value="ECO:0007669"/>
    <property type="project" value="UniProtKB-KW"/>
</dbReference>
<dbReference type="EC" id="2.7.13.3" evidence="3"/>
<evidence type="ECO:0000313" key="12">
    <source>
        <dbReference type="EMBL" id="MBC8630039.1"/>
    </source>
</evidence>
<dbReference type="Gene3D" id="1.10.287.130">
    <property type="match status" value="1"/>
</dbReference>
<dbReference type="PRINTS" id="PR00344">
    <property type="entry name" value="BCTRLSENSOR"/>
</dbReference>
<keyword evidence="13" id="KW-1185">Reference proteome</keyword>
<feature type="region of interest" description="Disordered" evidence="9">
    <location>
        <begin position="84"/>
        <end position="108"/>
    </location>
</feature>
<evidence type="ECO:0000256" key="5">
    <source>
        <dbReference type="ARBA" id="ARBA00022679"/>
    </source>
</evidence>
<keyword evidence="10" id="KW-0812">Transmembrane</keyword>
<evidence type="ECO:0000259" key="11">
    <source>
        <dbReference type="PROSITE" id="PS50109"/>
    </source>
</evidence>
<evidence type="ECO:0000256" key="7">
    <source>
        <dbReference type="ARBA" id="ARBA00023012"/>
    </source>
</evidence>
<dbReference type="CDD" id="cd00082">
    <property type="entry name" value="HisKA"/>
    <property type="match status" value="1"/>
</dbReference>
<dbReference type="SUPFAM" id="SSF47384">
    <property type="entry name" value="Homodimeric domain of signal transducing histidine kinase"/>
    <property type="match status" value="1"/>
</dbReference>
<comment type="subcellular location">
    <subcellularLocation>
        <location evidence="2">Membrane</location>
    </subcellularLocation>
</comment>
<dbReference type="Pfam" id="PF02518">
    <property type="entry name" value="HATPase_c"/>
    <property type="match status" value="1"/>
</dbReference>
<organism evidence="12 13">
    <name type="scientific">Blautia stercoris</name>
    <dbReference type="NCBI Taxonomy" id="871664"/>
    <lineage>
        <taxon>Bacteria</taxon>
        <taxon>Bacillati</taxon>
        <taxon>Bacillota</taxon>
        <taxon>Clostridia</taxon>
        <taxon>Lachnospirales</taxon>
        <taxon>Lachnospiraceae</taxon>
        <taxon>Blautia</taxon>
    </lineage>
</organism>
<evidence type="ECO:0000256" key="4">
    <source>
        <dbReference type="ARBA" id="ARBA00022553"/>
    </source>
</evidence>
<dbReference type="PANTHER" id="PTHR45453:SF1">
    <property type="entry name" value="PHOSPHATE REGULON SENSOR PROTEIN PHOR"/>
    <property type="match status" value="1"/>
</dbReference>
<keyword evidence="5" id="KW-0808">Transferase</keyword>
<dbReference type="Proteomes" id="UP000661649">
    <property type="component" value="Unassembled WGS sequence"/>
</dbReference>
<dbReference type="Gene3D" id="3.30.565.10">
    <property type="entry name" value="Histidine kinase-like ATPase, C-terminal domain"/>
    <property type="match status" value="1"/>
</dbReference>
<comment type="caution">
    <text evidence="12">The sequence shown here is derived from an EMBL/GenBank/DDBJ whole genome shotgun (WGS) entry which is preliminary data.</text>
</comment>
<dbReference type="InterPro" id="IPR050351">
    <property type="entry name" value="BphY/WalK/GraS-like"/>
</dbReference>
<keyword evidence="8" id="KW-0175">Coiled coil</keyword>
<dbReference type="SUPFAM" id="SSF55874">
    <property type="entry name" value="ATPase domain of HSP90 chaperone/DNA topoisomerase II/histidine kinase"/>
    <property type="match status" value="1"/>
</dbReference>